<keyword evidence="2" id="KW-1185">Reference proteome</keyword>
<dbReference type="InterPro" id="IPR032675">
    <property type="entry name" value="LRR_dom_sf"/>
</dbReference>
<dbReference type="Gene3D" id="3.80.10.10">
    <property type="entry name" value="Ribonuclease Inhibitor"/>
    <property type="match status" value="1"/>
</dbReference>
<protein>
    <recommendedName>
        <fullName evidence="3">F-box domain-containing protein</fullName>
    </recommendedName>
</protein>
<sequence>MKFRQQFHYLQPRGDSGMYLSVFQLPSSSFPLLEKLTLTFLDMFSPLFDAMNITSRAFLGSPNLRDLEIVDYWPKASVLELVDIPAEQLTSLNIAAPRPQYDLDSLDITCDIPPVVSPLACFMTPMLEDLTLEWRGHDYHDLYLDIVGLQNRSMTALSSLTINHFLADETFTKEMIAILSILPELTSLSIDGYKYPGSQSFDQECILLPKLTRFRLSPFEDEGYPEEMTTMILSRWWLDKDNGKHKGLTRLEKVVLPGSWVEEEVSVRISHLPGLDVEYNWEL</sequence>
<evidence type="ECO:0000313" key="1">
    <source>
        <dbReference type="EMBL" id="KAE9391948.1"/>
    </source>
</evidence>
<dbReference type="OrthoDB" id="3020626at2759"/>
<reference evidence="1" key="1">
    <citation type="journal article" date="2019" name="Environ. Microbiol.">
        <title>Fungal ecological strategies reflected in gene transcription - a case study of two litter decomposers.</title>
        <authorList>
            <person name="Barbi F."/>
            <person name="Kohler A."/>
            <person name="Barry K."/>
            <person name="Baskaran P."/>
            <person name="Daum C."/>
            <person name="Fauchery L."/>
            <person name="Ihrmark K."/>
            <person name="Kuo A."/>
            <person name="LaButti K."/>
            <person name="Lipzen A."/>
            <person name="Morin E."/>
            <person name="Grigoriev I.V."/>
            <person name="Henrissat B."/>
            <person name="Lindahl B."/>
            <person name="Martin F."/>
        </authorList>
    </citation>
    <scope>NUCLEOTIDE SEQUENCE</scope>
    <source>
        <strain evidence="1">JB14</strain>
    </source>
</reference>
<proteinExistence type="predicted"/>
<accession>A0A6A4H2Q5</accession>
<dbReference type="SUPFAM" id="SSF52047">
    <property type="entry name" value="RNI-like"/>
    <property type="match status" value="1"/>
</dbReference>
<dbReference type="EMBL" id="ML769608">
    <property type="protein sequence ID" value="KAE9391948.1"/>
    <property type="molecule type" value="Genomic_DNA"/>
</dbReference>
<evidence type="ECO:0008006" key="3">
    <source>
        <dbReference type="Google" id="ProtNLM"/>
    </source>
</evidence>
<organism evidence="1 2">
    <name type="scientific">Gymnopus androsaceus JB14</name>
    <dbReference type="NCBI Taxonomy" id="1447944"/>
    <lineage>
        <taxon>Eukaryota</taxon>
        <taxon>Fungi</taxon>
        <taxon>Dikarya</taxon>
        <taxon>Basidiomycota</taxon>
        <taxon>Agaricomycotina</taxon>
        <taxon>Agaricomycetes</taxon>
        <taxon>Agaricomycetidae</taxon>
        <taxon>Agaricales</taxon>
        <taxon>Marasmiineae</taxon>
        <taxon>Omphalotaceae</taxon>
        <taxon>Gymnopus</taxon>
    </lineage>
</organism>
<dbReference type="AlphaFoldDB" id="A0A6A4H2Q5"/>
<gene>
    <name evidence="1" type="ORF">BT96DRAFT_924988</name>
</gene>
<dbReference type="Proteomes" id="UP000799118">
    <property type="component" value="Unassembled WGS sequence"/>
</dbReference>
<evidence type="ECO:0000313" key="2">
    <source>
        <dbReference type="Proteomes" id="UP000799118"/>
    </source>
</evidence>
<name>A0A6A4H2Q5_9AGAR</name>